<evidence type="ECO:0000313" key="1">
    <source>
        <dbReference type="EMBL" id="TDT44964.1"/>
    </source>
</evidence>
<gene>
    <name evidence="1" type="ORF">CLV90_2043</name>
</gene>
<organism evidence="1 2">
    <name type="scientific">Maribacter spongiicola</name>
    <dbReference type="NCBI Taxonomy" id="1206753"/>
    <lineage>
        <taxon>Bacteria</taxon>
        <taxon>Pseudomonadati</taxon>
        <taxon>Bacteroidota</taxon>
        <taxon>Flavobacteriia</taxon>
        <taxon>Flavobacteriales</taxon>
        <taxon>Flavobacteriaceae</taxon>
        <taxon>Maribacter</taxon>
    </lineage>
</organism>
<dbReference type="Proteomes" id="UP000294749">
    <property type="component" value="Unassembled WGS sequence"/>
</dbReference>
<evidence type="ECO:0000313" key="2">
    <source>
        <dbReference type="Proteomes" id="UP000294749"/>
    </source>
</evidence>
<reference evidence="1 2" key="1">
    <citation type="submission" date="2019-03" db="EMBL/GenBank/DDBJ databases">
        <title>Genomic Encyclopedia of Archaeal and Bacterial Type Strains, Phase II (KMG-II): from individual species to whole genera.</title>
        <authorList>
            <person name="Goeker M."/>
        </authorList>
    </citation>
    <scope>NUCLEOTIDE SEQUENCE [LARGE SCALE GENOMIC DNA]</scope>
    <source>
        <strain evidence="1 2">DSM 25233</strain>
    </source>
</reference>
<dbReference type="AlphaFoldDB" id="A0A4R7K3D2"/>
<comment type="caution">
    <text evidence="1">The sequence shown here is derived from an EMBL/GenBank/DDBJ whole genome shotgun (WGS) entry which is preliminary data.</text>
</comment>
<dbReference type="RefSeq" id="WP_133687339.1">
    <property type="nucleotide sequence ID" value="NZ_SOAY01000011.1"/>
</dbReference>
<keyword evidence="2" id="KW-1185">Reference proteome</keyword>
<sequence>MEKLRIFIQERKAFNHSYLARESQWDKLDFSKWIRNKIDVVPQRVLDNLKKVLSLYGYE</sequence>
<name>A0A4R7K3D2_9FLAO</name>
<protein>
    <submittedName>
        <fullName evidence="1">Uncharacterized protein</fullName>
    </submittedName>
</protein>
<proteinExistence type="predicted"/>
<dbReference type="EMBL" id="SOAY01000011">
    <property type="protein sequence ID" value="TDT44964.1"/>
    <property type="molecule type" value="Genomic_DNA"/>
</dbReference>
<accession>A0A4R7K3D2</accession>